<dbReference type="AlphaFoldDB" id="A0A319FER3"/>
<dbReference type="Gene3D" id="1.20.58.480">
    <property type="match status" value="1"/>
</dbReference>
<dbReference type="PROSITE" id="PS50255">
    <property type="entry name" value="CYTOCHROME_B5_2"/>
    <property type="match status" value="1"/>
</dbReference>
<dbReference type="SUPFAM" id="SSF140959">
    <property type="entry name" value="Indolic compounds 2,3-dioxygenase-like"/>
    <property type="match status" value="1"/>
</dbReference>
<feature type="non-terminal residue" evidence="8">
    <location>
        <position position="675"/>
    </location>
</feature>
<dbReference type="GO" id="GO:0034354">
    <property type="term" value="P:'de novo' NAD+ biosynthetic process from L-tryptophan"/>
    <property type="evidence" value="ECO:0007669"/>
    <property type="project" value="TreeGrafter"/>
</dbReference>
<dbReference type="OrthoDB" id="260519at2759"/>
<evidence type="ECO:0000256" key="5">
    <source>
        <dbReference type="RuleBase" id="RU369119"/>
    </source>
</evidence>
<dbReference type="VEuPathDB" id="FungiDB:BO78DRAFT_270050"/>
<dbReference type="GO" id="GO:0005737">
    <property type="term" value="C:cytoplasm"/>
    <property type="evidence" value="ECO:0007669"/>
    <property type="project" value="TreeGrafter"/>
</dbReference>
<sequence length="675" mass="74045">TITTPCERIIAAAERTNRLNGHENAGFLSKAAGFAPLHPTTSLPPPHAAWDTLASALPHLVQTQTVRETITNMPVLDASPSALPDKYLQRAATILGMTAHVYVRMQGSEPLTQKYASHRDILPASLEIPWTLVCKRLGRDTPSLTYVDGVVANFTTTSKTSPSAVTLDTISLLVPTVNTIEERTFIGIMIEINAKTIPIIHEIIHSQRAVLSRNPPALKQSLHSLLALLKDVTRSLSKLNANRAYRGHIDPVLWTLTVANLGIPWVKDAVGAAGTAHPFFHMMDEFTGREKYGTGIGKEARVVREMYPVHWRGFLGAVREVSVGGYVAEVVKEGGDGDGELGELWTALKEAYHGDQGLLGFHRRKVFGFLAVSFRIGRSTTINGLGRKRRAEPWMEADSELDKARVERRGMGEGDGGGGEGGEREGKGERVLMVSELIRHNSEEMGYWFAAQGSVYDGSGFMMKHPGGDTVMALCSGQDVTESLRAVGHLTHPATRKKMEMYRIGRLEGPKLASGQVKEMYLAAVELGQKAAEMENVYRRNFQLLDGKLTVLDEPEVLTAKKARHLLDAKNRLQDEHVPAMAMLLDALLERMGEFDGMVDVRAARAEMAGLVAPERTLGTATRYENYGMAVDTVQTDLGRLTEVKECVAMVLETVEDQGFTCSDHSRVQAMMDTL</sequence>
<dbReference type="GO" id="GO:0033754">
    <property type="term" value="F:indoleamine 2,3-dioxygenase activity"/>
    <property type="evidence" value="ECO:0007669"/>
    <property type="project" value="UniProtKB-EC"/>
</dbReference>
<dbReference type="Proteomes" id="UP000248423">
    <property type="component" value="Unassembled WGS sequence"/>
</dbReference>
<evidence type="ECO:0000256" key="4">
    <source>
        <dbReference type="ARBA" id="ARBA00023004"/>
    </source>
</evidence>
<reference evidence="8 9" key="1">
    <citation type="submission" date="2018-02" db="EMBL/GenBank/DDBJ databases">
        <title>The genomes of Aspergillus section Nigri reveals drivers in fungal speciation.</title>
        <authorList>
            <consortium name="DOE Joint Genome Institute"/>
            <person name="Vesth T.C."/>
            <person name="Nybo J."/>
            <person name="Theobald S."/>
            <person name="Brandl J."/>
            <person name="Frisvad J.C."/>
            <person name="Nielsen K.F."/>
            <person name="Lyhne E.K."/>
            <person name="Kogle M.E."/>
            <person name="Kuo A."/>
            <person name="Riley R."/>
            <person name="Clum A."/>
            <person name="Nolan M."/>
            <person name="Lipzen A."/>
            <person name="Salamov A."/>
            <person name="Henrissat B."/>
            <person name="Wiebenga A."/>
            <person name="De vries R.P."/>
            <person name="Grigoriev I.V."/>
            <person name="Mortensen U.H."/>
            <person name="Andersen M.R."/>
            <person name="Baker S.E."/>
        </authorList>
    </citation>
    <scope>NUCLEOTIDE SEQUENCE [LARGE SCALE GENOMIC DNA]</scope>
    <source>
        <strain evidence="8 9">CBS 121057</strain>
    </source>
</reference>
<name>A0A319FER3_ASPSB</name>
<dbReference type="Gene3D" id="3.10.120.10">
    <property type="entry name" value="Cytochrome b5-like heme/steroid binding domain"/>
    <property type="match status" value="1"/>
</dbReference>
<evidence type="ECO:0000256" key="2">
    <source>
        <dbReference type="ARBA" id="ARBA00022617"/>
    </source>
</evidence>
<dbReference type="PANTHER" id="PTHR28657">
    <property type="entry name" value="INDOLEAMINE 2,3-DIOXYGENASE"/>
    <property type="match status" value="1"/>
</dbReference>
<dbReference type="SUPFAM" id="SSF55856">
    <property type="entry name" value="Cytochrome b5-like heme/steroid binding domain"/>
    <property type="match status" value="1"/>
</dbReference>
<comment type="catalytic activity">
    <reaction evidence="5">
        <text>L-tryptophan + O2 = N-formyl-L-kynurenine</text>
        <dbReference type="Rhea" id="RHEA:24536"/>
        <dbReference type="ChEBI" id="CHEBI:15379"/>
        <dbReference type="ChEBI" id="CHEBI:57912"/>
        <dbReference type="ChEBI" id="CHEBI:58629"/>
    </reaction>
</comment>
<dbReference type="InterPro" id="IPR001199">
    <property type="entry name" value="Cyt_B5-like_heme/steroid-bd"/>
</dbReference>
<keyword evidence="9" id="KW-1185">Reference proteome</keyword>
<dbReference type="SMART" id="SM01117">
    <property type="entry name" value="Cyt-b5"/>
    <property type="match status" value="1"/>
</dbReference>
<dbReference type="GO" id="GO:0046872">
    <property type="term" value="F:metal ion binding"/>
    <property type="evidence" value="ECO:0007669"/>
    <property type="project" value="UniProtKB-UniRule"/>
</dbReference>
<dbReference type="EMBL" id="KZ826361">
    <property type="protein sequence ID" value="PYI05123.1"/>
    <property type="molecule type" value="Genomic_DNA"/>
</dbReference>
<keyword evidence="4 5" id="KW-0408">Iron</keyword>
<keyword evidence="5" id="KW-0223">Dioxygenase</keyword>
<dbReference type="InterPro" id="IPR037217">
    <property type="entry name" value="Trp/Indoleamine_2_3_dOase-like"/>
</dbReference>
<feature type="non-terminal residue" evidence="8">
    <location>
        <position position="1"/>
    </location>
</feature>
<dbReference type="STRING" id="1448318.A0A319FER3"/>
<dbReference type="InterPro" id="IPR036400">
    <property type="entry name" value="Cyt_B5-like_heme/steroid_sf"/>
</dbReference>
<comment type="similarity">
    <text evidence="1 5">Belongs to the indoleamine 2,3-dioxygenase family.</text>
</comment>
<organism evidence="8 9">
    <name type="scientific">Aspergillus sclerotiicarbonarius (strain CBS 121057 / IBT 28362)</name>
    <dbReference type="NCBI Taxonomy" id="1448318"/>
    <lineage>
        <taxon>Eukaryota</taxon>
        <taxon>Fungi</taxon>
        <taxon>Dikarya</taxon>
        <taxon>Ascomycota</taxon>
        <taxon>Pezizomycotina</taxon>
        <taxon>Eurotiomycetes</taxon>
        <taxon>Eurotiomycetidae</taxon>
        <taxon>Eurotiales</taxon>
        <taxon>Aspergillaceae</taxon>
        <taxon>Aspergillus</taxon>
        <taxon>Aspergillus subgen. Circumdati</taxon>
    </lineage>
</organism>
<dbReference type="InterPro" id="IPR018506">
    <property type="entry name" value="Cyt_B5_heme-BS"/>
</dbReference>
<dbReference type="EC" id="1.13.11.52" evidence="5"/>
<proteinExistence type="inferred from homology"/>
<dbReference type="Pfam" id="PF01231">
    <property type="entry name" value="IDO"/>
    <property type="match status" value="1"/>
</dbReference>
<accession>A0A319FER3</accession>
<comment type="function">
    <text evidence="5">Produces N-formyl-kynurenine through the oxidation of tryptophan.</text>
</comment>
<keyword evidence="2 5" id="KW-0349">Heme</keyword>
<dbReference type="Pfam" id="PF00173">
    <property type="entry name" value="Cyt-b5"/>
    <property type="match status" value="1"/>
</dbReference>
<dbReference type="InterPro" id="IPR000898">
    <property type="entry name" value="Indolamine_dOase"/>
</dbReference>
<protein>
    <recommendedName>
        <fullName evidence="5">Indoleamine 2,3-dioxygenase</fullName>
        <ecNumber evidence="5">1.13.11.52</ecNumber>
    </recommendedName>
</protein>
<keyword evidence="5" id="KW-0560">Oxidoreductase</keyword>
<feature type="domain" description="Cytochrome b5 heme-binding" evidence="7">
    <location>
        <begin position="429"/>
        <end position="508"/>
    </location>
</feature>
<feature type="region of interest" description="Disordered" evidence="6">
    <location>
        <begin position="404"/>
        <end position="428"/>
    </location>
</feature>
<dbReference type="PROSITE" id="PS00191">
    <property type="entry name" value="CYTOCHROME_B5_1"/>
    <property type="match status" value="1"/>
</dbReference>
<dbReference type="GO" id="GO:0020037">
    <property type="term" value="F:heme binding"/>
    <property type="evidence" value="ECO:0007669"/>
    <property type="project" value="UniProtKB-UniRule"/>
</dbReference>
<evidence type="ECO:0000256" key="1">
    <source>
        <dbReference type="ARBA" id="ARBA00007119"/>
    </source>
</evidence>
<dbReference type="GO" id="GO:0019441">
    <property type="term" value="P:L-tryptophan catabolic process to kynurenine"/>
    <property type="evidence" value="ECO:0007669"/>
    <property type="project" value="UniProtKB-UniRule"/>
</dbReference>
<dbReference type="PANTHER" id="PTHR28657:SF5">
    <property type="entry name" value="INDOLEAMINE 2,3-DIOXYGENASE"/>
    <property type="match status" value="1"/>
</dbReference>
<evidence type="ECO:0000259" key="7">
    <source>
        <dbReference type="PROSITE" id="PS50255"/>
    </source>
</evidence>
<evidence type="ECO:0000313" key="8">
    <source>
        <dbReference type="EMBL" id="PYI05123.1"/>
    </source>
</evidence>
<dbReference type="PRINTS" id="PR00363">
    <property type="entry name" value="CYTOCHROMEB5"/>
</dbReference>
<gene>
    <name evidence="8" type="ORF">BO78DRAFT_270050</name>
</gene>
<evidence type="ECO:0000313" key="9">
    <source>
        <dbReference type="Proteomes" id="UP000248423"/>
    </source>
</evidence>
<evidence type="ECO:0000256" key="6">
    <source>
        <dbReference type="SAM" id="MobiDB-lite"/>
    </source>
</evidence>
<evidence type="ECO:0000256" key="3">
    <source>
        <dbReference type="ARBA" id="ARBA00022723"/>
    </source>
</evidence>
<keyword evidence="3 5" id="KW-0479">Metal-binding</keyword>